<keyword evidence="2" id="KW-1185">Reference proteome</keyword>
<evidence type="ECO:0000313" key="1">
    <source>
        <dbReference type="EMBL" id="GAA3918416.1"/>
    </source>
</evidence>
<reference evidence="2" key="1">
    <citation type="journal article" date="2019" name="Int. J. Syst. Evol. Microbiol.">
        <title>The Global Catalogue of Microorganisms (GCM) 10K type strain sequencing project: providing services to taxonomists for standard genome sequencing and annotation.</title>
        <authorList>
            <consortium name="The Broad Institute Genomics Platform"/>
            <consortium name="The Broad Institute Genome Sequencing Center for Infectious Disease"/>
            <person name="Wu L."/>
            <person name="Ma J."/>
        </authorList>
    </citation>
    <scope>NUCLEOTIDE SEQUENCE [LARGE SCALE GENOMIC DNA]</scope>
    <source>
        <strain evidence="2">JCM 17551</strain>
    </source>
</reference>
<protein>
    <submittedName>
        <fullName evidence="1">Uncharacterized protein</fullName>
    </submittedName>
</protein>
<organism evidence="1 2">
    <name type="scientific">Litoribacillus peritrichatus</name>
    <dbReference type="NCBI Taxonomy" id="718191"/>
    <lineage>
        <taxon>Bacteria</taxon>
        <taxon>Pseudomonadati</taxon>
        <taxon>Pseudomonadota</taxon>
        <taxon>Gammaproteobacteria</taxon>
        <taxon>Oceanospirillales</taxon>
        <taxon>Oceanospirillaceae</taxon>
        <taxon>Litoribacillus</taxon>
    </lineage>
</organism>
<dbReference type="EMBL" id="BAABBN010000004">
    <property type="protein sequence ID" value="GAA3918416.1"/>
    <property type="molecule type" value="Genomic_DNA"/>
</dbReference>
<sequence>MQNEQEKQTFEKKVIDCIASVWNPYAKNRKQSLDLTVSALDELQAEYSSEDVLQVLKSELTRLESVLLIKPAENLSTEMQMQDRDAHWGCKVLIEHIENQASDLCVAS</sequence>
<proteinExistence type="predicted"/>
<dbReference type="Proteomes" id="UP001501565">
    <property type="component" value="Unassembled WGS sequence"/>
</dbReference>
<dbReference type="RefSeq" id="WP_344796496.1">
    <property type="nucleotide sequence ID" value="NZ_BAABBN010000004.1"/>
</dbReference>
<evidence type="ECO:0000313" key="2">
    <source>
        <dbReference type="Proteomes" id="UP001501565"/>
    </source>
</evidence>
<name>A0ABP7M9M3_9GAMM</name>
<comment type="caution">
    <text evidence="1">The sequence shown here is derived from an EMBL/GenBank/DDBJ whole genome shotgun (WGS) entry which is preliminary data.</text>
</comment>
<accession>A0ABP7M9M3</accession>
<gene>
    <name evidence="1" type="ORF">GCM10022277_12060</name>
</gene>